<feature type="compositionally biased region" description="Basic and acidic residues" evidence="1">
    <location>
        <begin position="46"/>
        <end position="62"/>
    </location>
</feature>
<evidence type="ECO:0000313" key="3">
    <source>
        <dbReference type="Proteomes" id="UP001085076"/>
    </source>
</evidence>
<dbReference type="Proteomes" id="UP001085076">
    <property type="component" value="Miscellaneous, Linkage group lg01"/>
</dbReference>
<name>A0A9D5D7L4_9LILI</name>
<reference evidence="2" key="1">
    <citation type="submission" date="2021-03" db="EMBL/GenBank/DDBJ databases">
        <authorList>
            <person name="Li Z."/>
            <person name="Yang C."/>
        </authorList>
    </citation>
    <scope>NUCLEOTIDE SEQUENCE</scope>
    <source>
        <strain evidence="2">Dzin_1.0</strain>
        <tissue evidence="2">Leaf</tissue>
    </source>
</reference>
<organism evidence="2 3">
    <name type="scientific">Dioscorea zingiberensis</name>
    <dbReference type="NCBI Taxonomy" id="325984"/>
    <lineage>
        <taxon>Eukaryota</taxon>
        <taxon>Viridiplantae</taxon>
        <taxon>Streptophyta</taxon>
        <taxon>Embryophyta</taxon>
        <taxon>Tracheophyta</taxon>
        <taxon>Spermatophyta</taxon>
        <taxon>Magnoliopsida</taxon>
        <taxon>Liliopsida</taxon>
        <taxon>Dioscoreales</taxon>
        <taxon>Dioscoreaceae</taxon>
        <taxon>Dioscorea</taxon>
    </lineage>
</organism>
<protein>
    <submittedName>
        <fullName evidence="2">Uncharacterized protein</fullName>
    </submittedName>
</protein>
<accession>A0A9D5D7L4</accession>
<proteinExistence type="predicted"/>
<feature type="region of interest" description="Disordered" evidence="1">
    <location>
        <begin position="1"/>
        <end position="96"/>
    </location>
</feature>
<reference evidence="2" key="2">
    <citation type="journal article" date="2022" name="Hortic Res">
        <title>The genome of Dioscorea zingiberensis sheds light on the biosynthesis, origin and evolution of the medicinally important diosgenin saponins.</title>
        <authorList>
            <person name="Li Y."/>
            <person name="Tan C."/>
            <person name="Li Z."/>
            <person name="Guo J."/>
            <person name="Li S."/>
            <person name="Chen X."/>
            <person name="Wang C."/>
            <person name="Dai X."/>
            <person name="Yang H."/>
            <person name="Song W."/>
            <person name="Hou L."/>
            <person name="Xu J."/>
            <person name="Tong Z."/>
            <person name="Xu A."/>
            <person name="Yuan X."/>
            <person name="Wang W."/>
            <person name="Yang Q."/>
            <person name="Chen L."/>
            <person name="Sun Z."/>
            <person name="Wang K."/>
            <person name="Pan B."/>
            <person name="Chen J."/>
            <person name="Bao Y."/>
            <person name="Liu F."/>
            <person name="Qi X."/>
            <person name="Gang D.R."/>
            <person name="Wen J."/>
            <person name="Li J."/>
        </authorList>
    </citation>
    <scope>NUCLEOTIDE SEQUENCE</scope>
    <source>
        <strain evidence="2">Dzin_1.0</strain>
    </source>
</reference>
<dbReference type="EMBL" id="JAGGNH010000001">
    <property type="protein sequence ID" value="KAJ0986608.1"/>
    <property type="molecule type" value="Genomic_DNA"/>
</dbReference>
<feature type="compositionally biased region" description="Polar residues" evidence="1">
    <location>
        <begin position="75"/>
        <end position="96"/>
    </location>
</feature>
<sequence length="96" mass="9871">MSGVEGSASEEGRALSSHESEPSGVASVPNQPSSSRKRAASSSVSELREAIAPDETSDRESSTPKQGNVKKDHPSNVTASSVTEPQSAISASESEE</sequence>
<keyword evidence="3" id="KW-1185">Reference proteome</keyword>
<gene>
    <name evidence="2" type="ORF">J5N97_004964</name>
</gene>
<evidence type="ECO:0000256" key="1">
    <source>
        <dbReference type="SAM" id="MobiDB-lite"/>
    </source>
</evidence>
<evidence type="ECO:0000313" key="2">
    <source>
        <dbReference type="EMBL" id="KAJ0986608.1"/>
    </source>
</evidence>
<comment type="caution">
    <text evidence="2">The sequence shown here is derived from an EMBL/GenBank/DDBJ whole genome shotgun (WGS) entry which is preliminary data.</text>
</comment>
<feature type="compositionally biased region" description="Basic and acidic residues" evidence="1">
    <location>
        <begin position="10"/>
        <end position="21"/>
    </location>
</feature>
<dbReference type="AlphaFoldDB" id="A0A9D5D7L4"/>